<gene>
    <name evidence="3" type="ORF">K450DRAFT_214218</name>
</gene>
<organism evidence="3 4">
    <name type="scientific">Umbelopsis ramanniana AG</name>
    <dbReference type="NCBI Taxonomy" id="1314678"/>
    <lineage>
        <taxon>Eukaryota</taxon>
        <taxon>Fungi</taxon>
        <taxon>Fungi incertae sedis</taxon>
        <taxon>Mucoromycota</taxon>
        <taxon>Mucoromycotina</taxon>
        <taxon>Umbelopsidomycetes</taxon>
        <taxon>Umbelopsidales</taxon>
        <taxon>Umbelopsidaceae</taxon>
        <taxon>Umbelopsis</taxon>
    </lineage>
</organism>
<reference evidence="3" key="1">
    <citation type="submission" date="2021-06" db="EMBL/GenBank/DDBJ databases">
        <authorList>
            <consortium name="DOE Joint Genome Institute"/>
            <person name="Mondo S.J."/>
            <person name="Amses K.R."/>
            <person name="Simmons D.R."/>
            <person name="Longcore J.E."/>
            <person name="Seto K."/>
            <person name="Alves G.H."/>
            <person name="Bonds A.E."/>
            <person name="Quandt C.A."/>
            <person name="Davis W.J."/>
            <person name="Chang Y."/>
            <person name="Letcher P.M."/>
            <person name="Powell M.J."/>
            <person name="Kuo A."/>
            <person name="Labutti K."/>
            <person name="Pangilinan J."/>
            <person name="Andreopoulos W."/>
            <person name="Tritt A."/>
            <person name="Riley R."/>
            <person name="Hundley H."/>
            <person name="Johnson J."/>
            <person name="Lipzen A."/>
            <person name="Barry K."/>
            <person name="Berbee M.L."/>
            <person name="Buchler N.E."/>
            <person name="Grigoriev I.V."/>
            <person name="Spatafora J.W."/>
            <person name="Stajich J.E."/>
            <person name="James T.Y."/>
        </authorList>
    </citation>
    <scope>NUCLEOTIDE SEQUENCE</scope>
    <source>
        <strain evidence="3">AG</strain>
    </source>
</reference>
<evidence type="ECO:0000313" key="3">
    <source>
        <dbReference type="EMBL" id="KAI8576462.1"/>
    </source>
</evidence>
<reference evidence="3" key="2">
    <citation type="journal article" date="2022" name="Proc. Natl. Acad. Sci. U.S.A.">
        <title>Diploid-dominant life cycles characterize the early evolution of Fungi.</title>
        <authorList>
            <person name="Amses K.R."/>
            <person name="Simmons D.R."/>
            <person name="Longcore J.E."/>
            <person name="Mondo S.J."/>
            <person name="Seto K."/>
            <person name="Jeronimo G.H."/>
            <person name="Bonds A.E."/>
            <person name="Quandt C.A."/>
            <person name="Davis W.J."/>
            <person name="Chang Y."/>
            <person name="Federici B.A."/>
            <person name="Kuo A."/>
            <person name="LaButti K."/>
            <person name="Pangilinan J."/>
            <person name="Andreopoulos W."/>
            <person name="Tritt A."/>
            <person name="Riley R."/>
            <person name="Hundley H."/>
            <person name="Johnson J."/>
            <person name="Lipzen A."/>
            <person name="Barry K."/>
            <person name="Lang B.F."/>
            <person name="Cuomo C.A."/>
            <person name="Buchler N.E."/>
            <person name="Grigoriev I.V."/>
            <person name="Spatafora J.W."/>
            <person name="Stajich J.E."/>
            <person name="James T.Y."/>
        </authorList>
    </citation>
    <scope>NUCLEOTIDE SEQUENCE</scope>
    <source>
        <strain evidence="3">AG</strain>
    </source>
</reference>
<keyword evidence="4" id="KW-1185">Reference proteome</keyword>
<feature type="region of interest" description="Disordered" evidence="1">
    <location>
        <begin position="557"/>
        <end position="580"/>
    </location>
</feature>
<feature type="compositionally biased region" description="Basic residues" evidence="1">
    <location>
        <begin position="609"/>
        <end position="620"/>
    </location>
</feature>
<dbReference type="RefSeq" id="XP_051441466.1">
    <property type="nucleotide sequence ID" value="XM_051584823.1"/>
</dbReference>
<dbReference type="EMBL" id="MU620955">
    <property type="protein sequence ID" value="KAI8576462.1"/>
    <property type="molecule type" value="Genomic_DNA"/>
</dbReference>
<protein>
    <recommendedName>
        <fullName evidence="2">Heterokaryon incompatibility domain-containing protein</fullName>
    </recommendedName>
</protein>
<dbReference type="GeneID" id="75910173"/>
<dbReference type="InterPro" id="IPR010730">
    <property type="entry name" value="HET"/>
</dbReference>
<proteinExistence type="predicted"/>
<feature type="domain" description="Heterokaryon incompatibility" evidence="2">
    <location>
        <begin position="206"/>
        <end position="288"/>
    </location>
</feature>
<name>A0AAD5E487_UMBRA</name>
<dbReference type="Pfam" id="PF06985">
    <property type="entry name" value="HET"/>
    <property type="match status" value="1"/>
</dbReference>
<dbReference type="PANTHER" id="PTHR10622:SF10">
    <property type="entry name" value="HET DOMAIN-CONTAINING PROTEIN"/>
    <property type="match status" value="1"/>
</dbReference>
<evidence type="ECO:0000313" key="4">
    <source>
        <dbReference type="Proteomes" id="UP001206595"/>
    </source>
</evidence>
<evidence type="ECO:0000259" key="2">
    <source>
        <dbReference type="Pfam" id="PF06985"/>
    </source>
</evidence>
<dbReference type="Proteomes" id="UP001206595">
    <property type="component" value="Unassembled WGS sequence"/>
</dbReference>
<dbReference type="PANTHER" id="PTHR10622">
    <property type="entry name" value="HET DOMAIN-CONTAINING PROTEIN"/>
    <property type="match status" value="1"/>
</dbReference>
<evidence type="ECO:0000256" key="1">
    <source>
        <dbReference type="SAM" id="MobiDB-lite"/>
    </source>
</evidence>
<accession>A0AAD5E487</accession>
<feature type="region of interest" description="Disordered" evidence="1">
    <location>
        <begin position="600"/>
        <end position="620"/>
    </location>
</feature>
<sequence length="620" mass="70261">MLESDRCIDMKPPRWASHFDKMKGIIREPGRLLVQIPPEDTTLSVPTWYKAKELNLQFIDAVYVCRRSSLRPSQEAFSDILGGSEQNLAVDLHAILIAGLSILSIAGGDGLVEKLVMAIRCDELDPVQIMLPSNSIFSDWQIRNRCRCPCNPESNHRPLSPVAAAKAVGINVWQKRHPYIVNRVWDLKQDKLVNDIDVTKVVFITHRWRKTEVRYQDVMKLKLSHRKQISKTSGKLGRIYNTLRKHTRYVWMDTICIDKSNLSELDEVIRSMYKWYANCAAVVLDSGTSLSKWSSRGWCLQEGAAAGILCGISKEGKIATIQQLAIEQKQDLCTLDLHLYYRQGNAAEILARMDARQLTREEDRAYALVGIFSIDLTLAYGEGLRSRTRLLHQLAIQKGDLSFLSFHSAGETLHHYLPAIGETYYIIAKCTSASAPITVSHFGMCLEVQFVNGEDAKRVLRNLNDWRKMSFARGRCLGAEDLVKVGEQPKYQRSSSVELAIVHDIRSLILVQVYGEDMQTGGGKPIKLCYPLQCCQIEEDEFERLFSLCIDEPKEPAAGPEELKLEGESKAKVANEDHSDSDIQFERIWLGDMPDGAELNQLESESVGHRGRRYRRKYDG</sequence>
<dbReference type="AlphaFoldDB" id="A0AAD5E487"/>
<comment type="caution">
    <text evidence="3">The sequence shown here is derived from an EMBL/GenBank/DDBJ whole genome shotgun (WGS) entry which is preliminary data.</text>
</comment>